<reference evidence="1 2" key="1">
    <citation type="submission" date="2018-02" db="EMBL/GenBank/DDBJ databases">
        <authorList>
            <person name="Moore K."/>
            <person name="Momper L."/>
        </authorList>
    </citation>
    <scope>NUCLEOTIDE SEQUENCE [LARGE SCALE GENOMIC DNA]</scope>
    <source>
        <strain evidence="1 2">CCALA 015</strain>
    </source>
</reference>
<accession>A0ABX5F9Y8</accession>
<protein>
    <submittedName>
        <fullName evidence="1">Uncharacterized protein</fullName>
    </submittedName>
</protein>
<keyword evidence="2" id="KW-1185">Reference proteome</keyword>
<evidence type="ECO:0000313" key="1">
    <source>
        <dbReference type="EMBL" id="PSB38500.1"/>
    </source>
</evidence>
<gene>
    <name evidence="1" type="ORF">C7B81_02665</name>
</gene>
<reference evidence="1 2" key="2">
    <citation type="submission" date="2018-03" db="EMBL/GenBank/DDBJ databases">
        <title>The ancient ancestry and fast evolution of plastids.</title>
        <authorList>
            <person name="Moore K.R."/>
            <person name="Magnabosco C."/>
            <person name="Momper L."/>
            <person name="Gold D.A."/>
            <person name="Bosak T."/>
            <person name="Fournier G.P."/>
        </authorList>
    </citation>
    <scope>NUCLEOTIDE SEQUENCE [LARGE SCALE GENOMIC DNA]</scope>
    <source>
        <strain evidence="1 2">CCALA 015</strain>
    </source>
</reference>
<sequence length="442" mass="49699">MGVQQGFGSLQAAVPLDKERGLALLTGQLLLSMLEMALPVKVLALQQLQAQGRSLRAHLREEPDDLQLARQELEGLLQQIQPEPYKFYERWEVLLSTERGSRRTASLIRDLWRHLPEQVRLRPEGAGDLRRFTGLLQEARGLCIKLQQDRHHASHSKADTAFHSLSWHVAVLRLAEMPAELKTSGQLILETAITIPPSVQAGLEQSLVVLSGIEAQPLLGHVERSFVQLAGERTGLAERWMQIHPPATDAAQPLQAEELSNLREELAIMHDRFASFSSAIGPVLNRLSDDMESISVQLRELMVLQAQTQLAVRHAGSAAPVDEAAALASVRTAYQQLQELRSEIFEDISQIEPEFRFYHCVIYRELIVQSLRQRVVRFEQLVELSRQIILQKTLRSGGDTDLAARMVDFQAERFGSRIQAILDRIEYPSGPIDGRDLVGREV</sequence>
<dbReference type="Proteomes" id="UP000238218">
    <property type="component" value="Unassembled WGS sequence"/>
</dbReference>
<proteinExistence type="predicted"/>
<organism evidence="1 2">
    <name type="scientific">Aphanothece cf. minutissima CCALA 015</name>
    <dbReference type="NCBI Taxonomy" id="2107695"/>
    <lineage>
        <taxon>Bacteria</taxon>
        <taxon>Bacillati</taxon>
        <taxon>Cyanobacteriota</taxon>
        <taxon>Cyanophyceae</taxon>
        <taxon>Oscillatoriophycideae</taxon>
        <taxon>Chroococcales</taxon>
        <taxon>Aphanothecaceae</taxon>
        <taxon>Aphanothece</taxon>
    </lineage>
</organism>
<evidence type="ECO:0000313" key="2">
    <source>
        <dbReference type="Proteomes" id="UP000238218"/>
    </source>
</evidence>
<dbReference type="RefSeq" id="WP_106219782.1">
    <property type="nucleotide sequence ID" value="NZ_PVWP01000002.1"/>
</dbReference>
<name>A0ABX5F9Y8_9CHRO</name>
<comment type="caution">
    <text evidence="1">The sequence shown here is derived from an EMBL/GenBank/DDBJ whole genome shotgun (WGS) entry which is preliminary data.</text>
</comment>
<dbReference type="EMBL" id="PVWP01000002">
    <property type="protein sequence ID" value="PSB38500.1"/>
    <property type="molecule type" value="Genomic_DNA"/>
</dbReference>